<feature type="transmembrane region" description="Helical" evidence="8">
    <location>
        <begin position="88"/>
        <end position="105"/>
    </location>
</feature>
<comment type="cofactor">
    <cofactor evidence="1">
        <name>Mg(2+)</name>
        <dbReference type="ChEBI" id="CHEBI:18420"/>
    </cofactor>
</comment>
<dbReference type="InterPro" id="IPR039653">
    <property type="entry name" value="Prenyltransferase"/>
</dbReference>
<reference evidence="9 10" key="1">
    <citation type="submission" date="2015-04" db="EMBL/GenBank/DDBJ databases">
        <title>The complete genome sequence of the hyperthermophilic, obligate iron-reducing archaeon Geoglobus ahangari strain 234T.</title>
        <authorList>
            <person name="Manzella M.P."/>
            <person name="Holmes D.E."/>
            <person name="Rocheleau J.M."/>
            <person name="Chung A."/>
            <person name="Reguera G."/>
            <person name="Kashefi K."/>
        </authorList>
    </citation>
    <scope>NUCLEOTIDE SEQUENCE [LARGE SCALE GENOMIC DNA]</scope>
    <source>
        <strain evidence="9 10">234</strain>
    </source>
</reference>
<dbReference type="EC" id="2.5.1.-" evidence="9"/>
<dbReference type="NCBIfam" id="TIGR01475">
    <property type="entry name" value="ubiA_other"/>
    <property type="match status" value="1"/>
</dbReference>
<accession>A0A0F7IHC0</accession>
<dbReference type="InterPro" id="IPR000537">
    <property type="entry name" value="UbiA_prenyltransferase"/>
</dbReference>
<dbReference type="RefSeq" id="WP_048094375.1">
    <property type="nucleotide sequence ID" value="NZ_CP011267.1"/>
</dbReference>
<evidence type="ECO:0000256" key="5">
    <source>
        <dbReference type="ARBA" id="ARBA00022692"/>
    </source>
</evidence>
<dbReference type="InParanoid" id="A0A0F7IHC0"/>
<dbReference type="EC" id="2.5.1.39" evidence="9"/>
<keyword evidence="5 8" id="KW-0812">Transmembrane</keyword>
<sequence>MIKKLGLIMDFIKIEHTLFALPFAYLGAFLAQNGLISLRTFILIATAFTGLRTAAMSLNRIIDREIDALNPRTASRHIPAGLISLREAYAIVAISLAVYFVSAYLINETAFILSPIPVITAYVYPYLKRFTVLSHYVLGLNLAFAPMGGWIAVTNSFDFLGKDMLAFLIGVAVIFWVAGFDMIYALQDYDFDRKHGLHSFPARFGIRASKAVAFINHIAFFSILSYAMLHVYSPGLFVRIGLATILAIIIAEHLIVNLGKDEKAIQIAFFYMNAALSSVLLVFTFLDVLL</sequence>
<dbReference type="GO" id="GO:0005886">
    <property type="term" value="C:plasma membrane"/>
    <property type="evidence" value="ECO:0007669"/>
    <property type="project" value="UniProtKB-SubCell"/>
</dbReference>
<comment type="similarity">
    <text evidence="3">Belongs to the UbiA prenyltransferase family.</text>
</comment>
<dbReference type="HOGENOM" id="CLU_034879_5_1_2"/>
<dbReference type="InterPro" id="IPR044878">
    <property type="entry name" value="UbiA_sf"/>
</dbReference>
<feature type="transmembrane region" description="Helical" evidence="8">
    <location>
        <begin position="235"/>
        <end position="256"/>
    </location>
</feature>
<keyword evidence="7 8" id="KW-0472">Membrane</keyword>
<dbReference type="PANTHER" id="PTHR11048:SF28">
    <property type="entry name" value="4-HYDROXYBENZOATE POLYPRENYLTRANSFERASE, MITOCHONDRIAL"/>
    <property type="match status" value="1"/>
</dbReference>
<feature type="transmembrane region" description="Helical" evidence="8">
    <location>
        <begin position="134"/>
        <end position="153"/>
    </location>
</feature>
<dbReference type="GeneID" id="24802890"/>
<dbReference type="GO" id="GO:0008412">
    <property type="term" value="F:4-hydroxybenzoate polyprenyltransferase activity"/>
    <property type="evidence" value="ECO:0007669"/>
    <property type="project" value="UniProtKB-EC"/>
</dbReference>
<feature type="transmembrane region" description="Helical" evidence="8">
    <location>
        <begin position="268"/>
        <end position="286"/>
    </location>
</feature>
<feature type="transmembrane region" description="Helical" evidence="8">
    <location>
        <begin position="208"/>
        <end position="229"/>
    </location>
</feature>
<dbReference type="CDD" id="cd13959">
    <property type="entry name" value="PT_UbiA_COQ2"/>
    <property type="match status" value="1"/>
</dbReference>
<gene>
    <name evidence="9" type="ORF">GAH_00304</name>
</gene>
<feature type="transmembrane region" description="Helical" evidence="8">
    <location>
        <begin position="111"/>
        <end position="127"/>
    </location>
</feature>
<feature type="transmembrane region" description="Helical" evidence="8">
    <location>
        <begin position="36"/>
        <end position="55"/>
    </location>
</feature>
<comment type="subcellular location">
    <subcellularLocation>
        <location evidence="2">Cell membrane</location>
        <topology evidence="2">Multi-pass membrane protein</topology>
    </subcellularLocation>
</comment>
<dbReference type="OrthoDB" id="56630at2157"/>
<dbReference type="InterPro" id="IPR006371">
    <property type="entry name" value="Polyprenyltransferase_UbiA-li"/>
</dbReference>
<evidence type="ECO:0000256" key="4">
    <source>
        <dbReference type="ARBA" id="ARBA00022679"/>
    </source>
</evidence>
<evidence type="ECO:0000256" key="8">
    <source>
        <dbReference type="SAM" id="Phobius"/>
    </source>
</evidence>
<dbReference type="FunFam" id="1.10.357.140:FF:000008">
    <property type="entry name" value="4-hydroxybenzoate octaprenyltransferase"/>
    <property type="match status" value="1"/>
</dbReference>
<organism evidence="9 10">
    <name type="scientific">Geoglobus ahangari</name>
    <dbReference type="NCBI Taxonomy" id="113653"/>
    <lineage>
        <taxon>Archaea</taxon>
        <taxon>Methanobacteriati</taxon>
        <taxon>Methanobacteriota</taxon>
        <taxon>Archaeoglobi</taxon>
        <taxon>Archaeoglobales</taxon>
        <taxon>Archaeoglobaceae</taxon>
        <taxon>Geoglobus</taxon>
    </lineage>
</organism>
<dbReference type="Pfam" id="PF01040">
    <property type="entry name" value="UbiA"/>
    <property type="match status" value="1"/>
</dbReference>
<evidence type="ECO:0000256" key="1">
    <source>
        <dbReference type="ARBA" id="ARBA00001946"/>
    </source>
</evidence>
<dbReference type="STRING" id="113653.GAH_00304"/>
<feature type="transmembrane region" description="Helical" evidence="8">
    <location>
        <begin position="165"/>
        <end position="187"/>
    </location>
</feature>
<dbReference type="Gene3D" id="1.10.357.140">
    <property type="entry name" value="UbiA prenyltransferase"/>
    <property type="match status" value="1"/>
</dbReference>
<evidence type="ECO:0000256" key="2">
    <source>
        <dbReference type="ARBA" id="ARBA00004651"/>
    </source>
</evidence>
<name>A0A0F7IHC0_9EURY</name>
<evidence type="ECO:0000313" key="9">
    <source>
        <dbReference type="EMBL" id="AKG92342.1"/>
    </source>
</evidence>
<dbReference type="AlphaFoldDB" id="A0A0F7IHC0"/>
<evidence type="ECO:0000256" key="6">
    <source>
        <dbReference type="ARBA" id="ARBA00022989"/>
    </source>
</evidence>
<dbReference type="GO" id="GO:0006744">
    <property type="term" value="P:ubiquinone biosynthetic process"/>
    <property type="evidence" value="ECO:0007669"/>
    <property type="project" value="TreeGrafter"/>
</dbReference>
<dbReference type="EMBL" id="CP011267">
    <property type="protein sequence ID" value="AKG92342.1"/>
    <property type="molecule type" value="Genomic_DNA"/>
</dbReference>
<keyword evidence="10" id="KW-1185">Reference proteome</keyword>
<evidence type="ECO:0000256" key="7">
    <source>
        <dbReference type="ARBA" id="ARBA00023136"/>
    </source>
</evidence>
<dbReference type="Gene3D" id="1.20.120.1780">
    <property type="entry name" value="UbiA prenyltransferase"/>
    <property type="match status" value="1"/>
</dbReference>
<dbReference type="PANTHER" id="PTHR11048">
    <property type="entry name" value="PRENYLTRANSFERASES"/>
    <property type="match status" value="1"/>
</dbReference>
<evidence type="ECO:0000256" key="3">
    <source>
        <dbReference type="ARBA" id="ARBA00005985"/>
    </source>
</evidence>
<dbReference type="Proteomes" id="UP000034723">
    <property type="component" value="Chromosome"/>
</dbReference>
<protein>
    <submittedName>
        <fullName evidence="9">4-hydroxybenzoate polyprenyltransferase</fullName>
        <ecNumber evidence="9">2.5.1.-</ecNumber>
        <ecNumber evidence="9">2.5.1.39</ecNumber>
    </submittedName>
</protein>
<dbReference type="KEGG" id="gah:GAH_00304"/>
<evidence type="ECO:0000313" key="10">
    <source>
        <dbReference type="Proteomes" id="UP000034723"/>
    </source>
</evidence>
<keyword evidence="4 9" id="KW-0808">Transferase</keyword>
<keyword evidence="6 8" id="KW-1133">Transmembrane helix</keyword>
<feature type="transmembrane region" description="Helical" evidence="8">
    <location>
        <begin position="12"/>
        <end position="30"/>
    </location>
</feature>
<proteinExistence type="inferred from homology"/>
<dbReference type="PATRIC" id="fig|113653.22.peg.305"/>